<dbReference type="PROSITE" id="PS51257">
    <property type="entry name" value="PROKAR_LIPOPROTEIN"/>
    <property type="match status" value="1"/>
</dbReference>
<keyword evidence="3" id="KW-0449">Lipoprotein</keyword>
<dbReference type="AlphaFoldDB" id="A0A0P9Y8L4"/>
<keyword evidence="2" id="KW-0732">Signal</keyword>
<evidence type="ECO:0000256" key="2">
    <source>
        <dbReference type="SAM" id="SignalP"/>
    </source>
</evidence>
<evidence type="ECO:0000313" key="3">
    <source>
        <dbReference type="EMBL" id="KPY38838.1"/>
    </source>
</evidence>
<dbReference type="EMBL" id="LJRC01000082">
    <property type="protein sequence ID" value="KPY38838.1"/>
    <property type="molecule type" value="Genomic_DNA"/>
</dbReference>
<accession>A0A0P9Y8L4</accession>
<evidence type="ECO:0000256" key="1">
    <source>
        <dbReference type="SAM" id="MobiDB-lite"/>
    </source>
</evidence>
<sequence>MKKSFYAVLLTGSLLVMAGCDQIESSSKQMLNTAADSAKKAIDDTHQAASKAVEEAKRELSVLEPAPSPAEPESKSGKEI</sequence>
<organism evidence="3 4">
    <name type="scientific">Pseudomonas syringae pv. primulae</name>
    <dbReference type="NCBI Taxonomy" id="251707"/>
    <lineage>
        <taxon>Bacteria</taxon>
        <taxon>Pseudomonadati</taxon>
        <taxon>Pseudomonadota</taxon>
        <taxon>Gammaproteobacteria</taxon>
        <taxon>Pseudomonadales</taxon>
        <taxon>Pseudomonadaceae</taxon>
        <taxon>Pseudomonas</taxon>
    </lineage>
</organism>
<dbReference type="Proteomes" id="UP000050562">
    <property type="component" value="Unassembled WGS sequence"/>
</dbReference>
<protein>
    <submittedName>
        <fullName evidence="3">Lipoprotein</fullName>
    </submittedName>
</protein>
<evidence type="ECO:0000313" key="4">
    <source>
        <dbReference type="Proteomes" id="UP000050562"/>
    </source>
</evidence>
<reference evidence="3 4" key="1">
    <citation type="submission" date="2015-09" db="EMBL/GenBank/DDBJ databases">
        <title>Genome announcement of multiple Pseudomonas syringae strains.</title>
        <authorList>
            <person name="Thakur S."/>
            <person name="Wang P.W."/>
            <person name="Gong Y."/>
            <person name="Weir B.S."/>
            <person name="Guttman D.S."/>
        </authorList>
    </citation>
    <scope>NUCLEOTIDE SEQUENCE [LARGE SCALE GENOMIC DNA]</scope>
    <source>
        <strain evidence="3 4">ICMP3956</strain>
    </source>
</reference>
<feature type="compositionally biased region" description="Basic and acidic residues" evidence="1">
    <location>
        <begin position="42"/>
        <end position="61"/>
    </location>
</feature>
<comment type="caution">
    <text evidence="3">The sequence shown here is derived from an EMBL/GenBank/DDBJ whole genome shotgun (WGS) entry which is preliminary data.</text>
</comment>
<gene>
    <name evidence="3" type="ORF">ALO52_01352</name>
</gene>
<dbReference type="PATRIC" id="fig|251707.3.peg.1748"/>
<dbReference type="RefSeq" id="WP_029241102.1">
    <property type="nucleotide sequence ID" value="NZ_LJRC01000082.1"/>
</dbReference>
<proteinExistence type="predicted"/>
<feature type="region of interest" description="Disordered" evidence="1">
    <location>
        <begin position="42"/>
        <end position="80"/>
    </location>
</feature>
<name>A0A0P9Y8L4_9PSED</name>
<feature type="signal peptide" evidence="2">
    <location>
        <begin position="1"/>
        <end position="18"/>
    </location>
</feature>
<feature type="chain" id="PRO_5006172154" evidence="2">
    <location>
        <begin position="19"/>
        <end position="80"/>
    </location>
</feature>